<name>A0A840TFI4_9BACT</name>
<proteinExistence type="predicted"/>
<dbReference type="EMBL" id="JACHGF010000001">
    <property type="protein sequence ID" value="MBB5281911.1"/>
    <property type="molecule type" value="Genomic_DNA"/>
</dbReference>
<evidence type="ECO:0000313" key="1">
    <source>
        <dbReference type="EMBL" id="MBB5281911.1"/>
    </source>
</evidence>
<organism evidence="1 2">
    <name type="scientific">Rhabdobacter roseus</name>
    <dbReference type="NCBI Taxonomy" id="1655419"/>
    <lineage>
        <taxon>Bacteria</taxon>
        <taxon>Pseudomonadati</taxon>
        <taxon>Bacteroidota</taxon>
        <taxon>Cytophagia</taxon>
        <taxon>Cytophagales</taxon>
        <taxon>Cytophagaceae</taxon>
        <taxon>Rhabdobacter</taxon>
    </lineage>
</organism>
<keyword evidence="2" id="KW-1185">Reference proteome</keyword>
<reference evidence="1 2" key="1">
    <citation type="submission" date="2020-08" db="EMBL/GenBank/DDBJ databases">
        <title>Genomic Encyclopedia of Type Strains, Phase IV (KMG-IV): sequencing the most valuable type-strain genomes for metagenomic binning, comparative biology and taxonomic classification.</title>
        <authorList>
            <person name="Goeker M."/>
        </authorList>
    </citation>
    <scope>NUCLEOTIDE SEQUENCE [LARGE SCALE GENOMIC DNA]</scope>
    <source>
        <strain evidence="1 2">DSM 105074</strain>
    </source>
</reference>
<sequence length="146" mass="17053">MKEALKAITPQEKLHQIERMHSKLVGLIKKDSVFYDADYNGATLKAVLNSLKSTLVCFSETLHETKEYINYLKSIEQTITILDNPLPLSEKDHILKESFNLMNGEFIIYRRELKEKITKYCEIEYQNICAPLYHLDTKYFKGVAME</sequence>
<gene>
    <name evidence="1" type="ORF">HNQ92_000032</name>
</gene>
<comment type="caution">
    <text evidence="1">The sequence shown here is derived from an EMBL/GenBank/DDBJ whole genome shotgun (WGS) entry which is preliminary data.</text>
</comment>
<accession>A0A840TFI4</accession>
<dbReference type="AlphaFoldDB" id="A0A840TFI4"/>
<evidence type="ECO:0000313" key="2">
    <source>
        <dbReference type="Proteomes" id="UP000557307"/>
    </source>
</evidence>
<dbReference type="Proteomes" id="UP000557307">
    <property type="component" value="Unassembled WGS sequence"/>
</dbReference>
<protein>
    <submittedName>
        <fullName evidence="1">Uncharacterized protein</fullName>
    </submittedName>
</protein>
<dbReference type="RefSeq" id="WP_184169247.1">
    <property type="nucleotide sequence ID" value="NZ_JACHGF010000001.1"/>
</dbReference>